<name>A0A9N9X835_DIABA</name>
<keyword evidence="3" id="KW-1185">Reference proteome</keyword>
<organism evidence="2 3">
    <name type="scientific">Diabrotica balteata</name>
    <name type="common">Banded cucumber beetle</name>
    <dbReference type="NCBI Taxonomy" id="107213"/>
    <lineage>
        <taxon>Eukaryota</taxon>
        <taxon>Metazoa</taxon>
        <taxon>Ecdysozoa</taxon>
        <taxon>Arthropoda</taxon>
        <taxon>Hexapoda</taxon>
        <taxon>Insecta</taxon>
        <taxon>Pterygota</taxon>
        <taxon>Neoptera</taxon>
        <taxon>Endopterygota</taxon>
        <taxon>Coleoptera</taxon>
        <taxon>Polyphaga</taxon>
        <taxon>Cucujiformia</taxon>
        <taxon>Chrysomeloidea</taxon>
        <taxon>Chrysomelidae</taxon>
        <taxon>Galerucinae</taxon>
        <taxon>Diabroticina</taxon>
        <taxon>Diabroticites</taxon>
        <taxon>Diabrotica</taxon>
    </lineage>
</organism>
<evidence type="ECO:0000313" key="3">
    <source>
        <dbReference type="Proteomes" id="UP001153709"/>
    </source>
</evidence>
<dbReference type="Proteomes" id="UP001153709">
    <property type="component" value="Chromosome 10"/>
</dbReference>
<evidence type="ECO:0000256" key="1">
    <source>
        <dbReference type="SAM" id="MobiDB-lite"/>
    </source>
</evidence>
<dbReference type="EMBL" id="OU898285">
    <property type="protein sequence ID" value="CAG9828615.1"/>
    <property type="molecule type" value="Genomic_DNA"/>
</dbReference>
<reference evidence="2" key="1">
    <citation type="submission" date="2022-01" db="EMBL/GenBank/DDBJ databases">
        <authorList>
            <person name="King R."/>
        </authorList>
    </citation>
    <scope>NUCLEOTIDE SEQUENCE</scope>
</reference>
<feature type="region of interest" description="Disordered" evidence="1">
    <location>
        <begin position="1"/>
        <end position="21"/>
    </location>
</feature>
<gene>
    <name evidence="2" type="ORF">DIABBA_LOCUS2524</name>
</gene>
<proteinExistence type="predicted"/>
<evidence type="ECO:0000313" key="2">
    <source>
        <dbReference type="EMBL" id="CAG9828615.1"/>
    </source>
</evidence>
<accession>A0A9N9X835</accession>
<protein>
    <submittedName>
        <fullName evidence="2">Uncharacterized protein</fullName>
    </submittedName>
</protein>
<dbReference type="AlphaFoldDB" id="A0A9N9X835"/>
<sequence>MSVPTAGEDLKQPSPGKTIADGHCSPAKTGTFCHELSFPANLSDACAPADVAVFYCPVIGFNRRVAS</sequence>